<dbReference type="Pfam" id="PF02472">
    <property type="entry name" value="ExbD"/>
    <property type="match status" value="1"/>
</dbReference>
<dbReference type="GO" id="GO:0022857">
    <property type="term" value="F:transmembrane transporter activity"/>
    <property type="evidence" value="ECO:0007669"/>
    <property type="project" value="InterPro"/>
</dbReference>
<dbReference type="GO" id="GO:0005886">
    <property type="term" value="C:plasma membrane"/>
    <property type="evidence" value="ECO:0007669"/>
    <property type="project" value="UniProtKB-SubCell"/>
</dbReference>
<comment type="subcellular location">
    <subcellularLocation>
        <location evidence="1">Cell membrane</location>
        <topology evidence="1">Single-pass membrane protein</topology>
    </subcellularLocation>
    <subcellularLocation>
        <location evidence="7">Cell membrane</location>
        <topology evidence="7">Single-pass type II membrane protein</topology>
    </subcellularLocation>
</comment>
<dbReference type="OrthoDB" id="5293190at2"/>
<evidence type="ECO:0000256" key="8">
    <source>
        <dbReference type="SAM" id="MobiDB-lite"/>
    </source>
</evidence>
<accession>A0A1Y6CNF6</accession>
<dbReference type="EMBL" id="FWZT01000021">
    <property type="protein sequence ID" value="SMF62253.1"/>
    <property type="molecule type" value="Genomic_DNA"/>
</dbReference>
<keyword evidence="7" id="KW-0653">Protein transport</keyword>
<evidence type="ECO:0000256" key="2">
    <source>
        <dbReference type="ARBA" id="ARBA00005811"/>
    </source>
</evidence>
<evidence type="ECO:0000256" key="9">
    <source>
        <dbReference type="SAM" id="Phobius"/>
    </source>
</evidence>
<evidence type="ECO:0000256" key="7">
    <source>
        <dbReference type="RuleBase" id="RU003879"/>
    </source>
</evidence>
<dbReference type="Proteomes" id="UP000192907">
    <property type="component" value="Unassembled WGS sequence"/>
</dbReference>
<keyword evidence="6 9" id="KW-0472">Membrane</keyword>
<organism evidence="10 11">
    <name type="scientific">Pseudobacteriovorax antillogorgiicola</name>
    <dbReference type="NCBI Taxonomy" id="1513793"/>
    <lineage>
        <taxon>Bacteria</taxon>
        <taxon>Pseudomonadati</taxon>
        <taxon>Bdellovibrionota</taxon>
        <taxon>Oligoflexia</taxon>
        <taxon>Oligoflexales</taxon>
        <taxon>Pseudobacteriovoracaceae</taxon>
        <taxon>Pseudobacteriovorax</taxon>
    </lineage>
</organism>
<keyword evidence="3" id="KW-1003">Cell membrane</keyword>
<evidence type="ECO:0000256" key="1">
    <source>
        <dbReference type="ARBA" id="ARBA00004162"/>
    </source>
</evidence>
<keyword evidence="7" id="KW-0813">Transport</keyword>
<keyword evidence="11" id="KW-1185">Reference proteome</keyword>
<comment type="similarity">
    <text evidence="2 7">Belongs to the ExbD/TolR family.</text>
</comment>
<keyword evidence="4 7" id="KW-0812">Transmembrane</keyword>
<feature type="region of interest" description="Disordered" evidence="8">
    <location>
        <begin position="149"/>
        <end position="170"/>
    </location>
</feature>
<dbReference type="GO" id="GO:0015031">
    <property type="term" value="P:protein transport"/>
    <property type="evidence" value="ECO:0007669"/>
    <property type="project" value="UniProtKB-KW"/>
</dbReference>
<feature type="compositionally biased region" description="Polar residues" evidence="8">
    <location>
        <begin position="159"/>
        <end position="169"/>
    </location>
</feature>
<sequence>MGTKKKRYKKPKETTPELNVMPFIDIFSMLNTFLLVSASFIGLGILEVQVPFFSNSPDLKDDKPTRSLSIRVDVEESNILLTTSWSEPPEDEKKKDYKLDEEGLEQFHQDLIQLKTDVPESDKVTMFTDDNVKYDQMILVLDAIKTLKETDPSLPQPEDSGSGQDSRNPSRFLYNKVVMGSVIL</sequence>
<reference evidence="11" key="1">
    <citation type="submission" date="2017-04" db="EMBL/GenBank/DDBJ databases">
        <authorList>
            <person name="Varghese N."/>
            <person name="Submissions S."/>
        </authorList>
    </citation>
    <scope>NUCLEOTIDE SEQUENCE [LARGE SCALE GENOMIC DNA]</scope>
    <source>
        <strain evidence="11">RKEM611</strain>
    </source>
</reference>
<dbReference type="STRING" id="1513793.SAMN06296036_12151"/>
<proteinExistence type="inferred from homology"/>
<keyword evidence="5 9" id="KW-1133">Transmembrane helix</keyword>
<dbReference type="InterPro" id="IPR003400">
    <property type="entry name" value="ExbD"/>
</dbReference>
<protein>
    <submittedName>
        <fullName evidence="10">Biopolymer transport protein ExbD</fullName>
    </submittedName>
</protein>
<evidence type="ECO:0000256" key="5">
    <source>
        <dbReference type="ARBA" id="ARBA00022989"/>
    </source>
</evidence>
<gene>
    <name evidence="10" type="ORF">SAMN06296036_12151</name>
</gene>
<evidence type="ECO:0000256" key="6">
    <source>
        <dbReference type="ARBA" id="ARBA00023136"/>
    </source>
</evidence>
<evidence type="ECO:0000313" key="11">
    <source>
        <dbReference type="Proteomes" id="UP000192907"/>
    </source>
</evidence>
<evidence type="ECO:0000313" key="10">
    <source>
        <dbReference type="EMBL" id="SMF62253.1"/>
    </source>
</evidence>
<dbReference type="RefSeq" id="WP_132323108.1">
    <property type="nucleotide sequence ID" value="NZ_FWZT01000021.1"/>
</dbReference>
<evidence type="ECO:0000256" key="4">
    <source>
        <dbReference type="ARBA" id="ARBA00022692"/>
    </source>
</evidence>
<name>A0A1Y6CNF6_9BACT</name>
<evidence type="ECO:0000256" key="3">
    <source>
        <dbReference type="ARBA" id="ARBA00022475"/>
    </source>
</evidence>
<feature type="transmembrane region" description="Helical" evidence="9">
    <location>
        <begin position="20"/>
        <end position="46"/>
    </location>
</feature>
<dbReference type="AlphaFoldDB" id="A0A1Y6CNF6"/>